<protein>
    <recommendedName>
        <fullName evidence="3">Phage protein</fullName>
    </recommendedName>
</protein>
<dbReference type="RefSeq" id="WP_171779997.1">
    <property type="nucleotide sequence ID" value="NZ_JABAGV010000027.1"/>
</dbReference>
<sequence length="102" mass="11874">MSAKNIEVRKLLNEMTKEELVDCIISNNAYFCISKDGGISTARHYLITALLNRLEKINKIDTGDITKAKNRKEIIDIIEADRKNHKKWEDINKRIEQLMKSK</sequence>
<name>A0AAW3W9I0_CLOBE</name>
<gene>
    <name evidence="1" type="ORF">HGI39_12080</name>
</gene>
<evidence type="ECO:0000313" key="2">
    <source>
        <dbReference type="Proteomes" id="UP001194098"/>
    </source>
</evidence>
<comment type="caution">
    <text evidence="1">The sequence shown here is derived from an EMBL/GenBank/DDBJ whole genome shotgun (WGS) entry which is preliminary data.</text>
</comment>
<reference evidence="1" key="1">
    <citation type="submission" date="2020-04" db="EMBL/GenBank/DDBJ databases">
        <authorList>
            <person name="Brown S."/>
        </authorList>
    </citation>
    <scope>NUCLEOTIDE SEQUENCE</scope>
    <source>
        <strain evidence="1">DJ015</strain>
    </source>
</reference>
<dbReference type="EMBL" id="JABAGV010000027">
    <property type="protein sequence ID" value="MBC2475438.1"/>
    <property type="molecule type" value="Genomic_DNA"/>
</dbReference>
<evidence type="ECO:0008006" key="3">
    <source>
        <dbReference type="Google" id="ProtNLM"/>
    </source>
</evidence>
<accession>A0AAW3W9I0</accession>
<proteinExistence type="predicted"/>
<evidence type="ECO:0000313" key="1">
    <source>
        <dbReference type="EMBL" id="MBC2475438.1"/>
    </source>
</evidence>
<dbReference type="AlphaFoldDB" id="A0AAW3W9I0"/>
<organism evidence="1 2">
    <name type="scientific">Clostridium beijerinckii</name>
    <name type="common">Clostridium MP</name>
    <dbReference type="NCBI Taxonomy" id="1520"/>
    <lineage>
        <taxon>Bacteria</taxon>
        <taxon>Bacillati</taxon>
        <taxon>Bacillota</taxon>
        <taxon>Clostridia</taxon>
        <taxon>Eubacteriales</taxon>
        <taxon>Clostridiaceae</taxon>
        <taxon>Clostridium</taxon>
    </lineage>
</organism>
<reference evidence="1" key="2">
    <citation type="journal article" date="2022" name="Nat. Biotechnol.">
        <title>Carbon-negative production of acetone and isopropanol by gas fermentation at industrial pilot scale.</title>
        <authorList>
            <person name="Liew F.E."/>
            <person name="Nogle R."/>
            <person name="Abdalla T."/>
            <person name="Rasor B.J."/>
            <person name="Canter C."/>
            <person name="Jensen R.O."/>
            <person name="Wang L."/>
            <person name="Strutz J."/>
            <person name="Chirania P."/>
            <person name="De Tissera S."/>
            <person name="Mueller A.P."/>
            <person name="Ruan Z."/>
            <person name="Gao A."/>
            <person name="Tran L."/>
            <person name="Engle N.L."/>
            <person name="Bromley J.C."/>
            <person name="Daniell J."/>
            <person name="Conrado R."/>
            <person name="Tschaplinski T.J."/>
            <person name="Giannone R.J."/>
            <person name="Hettich R.L."/>
            <person name="Karim A.S."/>
            <person name="Simpson S.D."/>
            <person name="Brown S.D."/>
            <person name="Leang C."/>
            <person name="Jewett M.C."/>
            <person name="Kopke M."/>
        </authorList>
    </citation>
    <scope>NUCLEOTIDE SEQUENCE</scope>
    <source>
        <strain evidence="1">DJ015</strain>
    </source>
</reference>
<dbReference type="Proteomes" id="UP001194098">
    <property type="component" value="Unassembled WGS sequence"/>
</dbReference>